<dbReference type="AlphaFoldDB" id="A0AAU9KTL2"/>
<name>A0AAU9KTL2_9STRA</name>
<comment type="caution">
    <text evidence="2">The sequence shown here is derived from an EMBL/GenBank/DDBJ whole genome shotgun (WGS) entry which is preliminary data.</text>
</comment>
<dbReference type="EMBL" id="CAKKTJ010000090">
    <property type="protein sequence ID" value="CAH0473957.1"/>
    <property type="molecule type" value="Genomic_DNA"/>
</dbReference>
<feature type="compositionally biased region" description="Basic and acidic residues" evidence="1">
    <location>
        <begin position="50"/>
        <end position="59"/>
    </location>
</feature>
<evidence type="ECO:0000313" key="3">
    <source>
        <dbReference type="Proteomes" id="UP001160483"/>
    </source>
</evidence>
<feature type="region of interest" description="Disordered" evidence="1">
    <location>
        <begin position="26"/>
        <end position="100"/>
    </location>
</feature>
<accession>A0AAU9KTL2</accession>
<evidence type="ECO:0000256" key="1">
    <source>
        <dbReference type="SAM" id="MobiDB-lite"/>
    </source>
</evidence>
<evidence type="ECO:0000313" key="2">
    <source>
        <dbReference type="EMBL" id="CAH0473957.1"/>
    </source>
</evidence>
<dbReference type="Proteomes" id="UP001160483">
    <property type="component" value="Unassembled WGS sequence"/>
</dbReference>
<sequence length="556" mass="61213">MSSLPPTATVTAANFTVNSRVTIFNSTHSSFNASDADKDTGNEDNEEDEDRSREFKERDEGDTDSDDDSDSSSESDDDSDSSSDSDDDSDSSKEKGRPTFSNVFNATSTIRSTYRNWIGTALGKATKTACYRKTHIAKTCPLGYHAKWGTCWAECPYAYPVKCGMECIRQNDDCLLEVITKVATVAQAAFSIAPENVYGQFKSMAKGIQIAFKCSKEMMGLVKSLNKYIRIVKVTDPHVTQEQLLTILYQTDNVIFDIPVTVAACLGIPVDENFKFSDRLVNTAELILHDVTSNSATIISDWSAFTSFMKHINFGKTISKLKKSDISSLKTALLSESTCGYDMKRLLDRTWMTVAEMRRQDPSISEDDIRVAMSKSNLALHDIPTVTNNCMAELIAESNEAEAYSVRDTLRKGGVMSEFFQTLCGPTEFIGEIDDGSAEDALGLKTVEKAFKNSTGSWTKKGDGSVVITFKSMDTKDVSVNIYSGGEKVDEVDVPAGKTMTWRSTVKALEGRTLYLDRWRPGFLHIPKLGGGSLLLWVPRATEGGNLQLTVLLNVS</sequence>
<gene>
    <name evidence="2" type="ORF">PBS003_LOCUS829</name>
</gene>
<reference evidence="2" key="1">
    <citation type="submission" date="2021-11" db="EMBL/GenBank/DDBJ databases">
        <authorList>
            <person name="Islam A."/>
            <person name="Islam S."/>
            <person name="Flora M.S."/>
            <person name="Rahman M."/>
            <person name="Ziaur R.M."/>
            <person name="Epstein J.H."/>
            <person name="Hassan M."/>
            <person name="Klassen M."/>
            <person name="Woodard K."/>
            <person name="Webb A."/>
            <person name="Webby R.J."/>
            <person name="El Zowalaty M.E."/>
        </authorList>
    </citation>
    <scope>NUCLEOTIDE SEQUENCE</scope>
    <source>
        <strain evidence="2">Pbs3</strain>
    </source>
</reference>
<proteinExistence type="predicted"/>
<protein>
    <submittedName>
        <fullName evidence="2">Uncharacterized protein</fullName>
    </submittedName>
</protein>
<organism evidence="2 3">
    <name type="scientific">Peronospora belbahrii</name>
    <dbReference type="NCBI Taxonomy" id="622444"/>
    <lineage>
        <taxon>Eukaryota</taxon>
        <taxon>Sar</taxon>
        <taxon>Stramenopiles</taxon>
        <taxon>Oomycota</taxon>
        <taxon>Peronosporomycetes</taxon>
        <taxon>Peronosporales</taxon>
        <taxon>Peronosporaceae</taxon>
        <taxon>Peronospora</taxon>
    </lineage>
</organism>
<feature type="compositionally biased region" description="Acidic residues" evidence="1">
    <location>
        <begin position="60"/>
        <end position="89"/>
    </location>
</feature>